<evidence type="ECO:0000313" key="1">
    <source>
        <dbReference type="EMBL" id="KAK4428752.1"/>
    </source>
</evidence>
<reference evidence="1" key="2">
    <citation type="journal article" date="2024" name="Plant">
        <title>Genomic evolution and insights into agronomic trait innovations of Sesamum species.</title>
        <authorList>
            <person name="Miao H."/>
            <person name="Wang L."/>
            <person name="Qu L."/>
            <person name="Liu H."/>
            <person name="Sun Y."/>
            <person name="Le M."/>
            <person name="Wang Q."/>
            <person name="Wei S."/>
            <person name="Zheng Y."/>
            <person name="Lin W."/>
            <person name="Duan Y."/>
            <person name="Cao H."/>
            <person name="Xiong S."/>
            <person name="Wang X."/>
            <person name="Wei L."/>
            <person name="Li C."/>
            <person name="Ma Q."/>
            <person name="Ju M."/>
            <person name="Zhao R."/>
            <person name="Li G."/>
            <person name="Mu C."/>
            <person name="Tian Q."/>
            <person name="Mei H."/>
            <person name="Zhang T."/>
            <person name="Gao T."/>
            <person name="Zhang H."/>
        </authorList>
    </citation>
    <scope>NUCLEOTIDE SEQUENCE</scope>
    <source>
        <strain evidence="1">3651</strain>
    </source>
</reference>
<protein>
    <submittedName>
        <fullName evidence="1">Uncharacterized protein</fullName>
    </submittedName>
</protein>
<proteinExistence type="predicted"/>
<dbReference type="EMBL" id="JACGWO010000004">
    <property type="protein sequence ID" value="KAK4428752.1"/>
    <property type="molecule type" value="Genomic_DNA"/>
</dbReference>
<evidence type="ECO:0000313" key="2">
    <source>
        <dbReference type="Proteomes" id="UP001293254"/>
    </source>
</evidence>
<comment type="caution">
    <text evidence="1">The sequence shown here is derived from an EMBL/GenBank/DDBJ whole genome shotgun (WGS) entry which is preliminary data.</text>
</comment>
<organism evidence="1 2">
    <name type="scientific">Sesamum alatum</name>
    <dbReference type="NCBI Taxonomy" id="300844"/>
    <lineage>
        <taxon>Eukaryota</taxon>
        <taxon>Viridiplantae</taxon>
        <taxon>Streptophyta</taxon>
        <taxon>Embryophyta</taxon>
        <taxon>Tracheophyta</taxon>
        <taxon>Spermatophyta</taxon>
        <taxon>Magnoliopsida</taxon>
        <taxon>eudicotyledons</taxon>
        <taxon>Gunneridae</taxon>
        <taxon>Pentapetalae</taxon>
        <taxon>asterids</taxon>
        <taxon>lamiids</taxon>
        <taxon>Lamiales</taxon>
        <taxon>Pedaliaceae</taxon>
        <taxon>Sesamum</taxon>
    </lineage>
</organism>
<keyword evidence="2" id="KW-1185">Reference proteome</keyword>
<reference evidence="1" key="1">
    <citation type="submission" date="2020-06" db="EMBL/GenBank/DDBJ databases">
        <authorList>
            <person name="Li T."/>
            <person name="Hu X."/>
            <person name="Zhang T."/>
            <person name="Song X."/>
            <person name="Zhang H."/>
            <person name="Dai N."/>
            <person name="Sheng W."/>
            <person name="Hou X."/>
            <person name="Wei L."/>
        </authorList>
    </citation>
    <scope>NUCLEOTIDE SEQUENCE</scope>
    <source>
        <strain evidence="1">3651</strain>
        <tissue evidence="1">Leaf</tissue>
    </source>
</reference>
<gene>
    <name evidence="1" type="ORF">Salat_1175100</name>
</gene>
<accession>A0AAE1YEV1</accession>
<name>A0AAE1YEV1_9LAMI</name>
<dbReference type="Proteomes" id="UP001293254">
    <property type="component" value="Unassembled WGS sequence"/>
</dbReference>
<sequence length="133" mass="14994">MHLQEVEIHPHLFLKALMHRGVSRLCGGRFVSHGPLQIGSAGLARASRRWRKKHRLKQCISGSTGCIGVFHLVGRNCRRFHGTSSSAEKVSCLVLDHIRTCIISVDLPPSLHAWNLCKIWHIAWPSPFLSLYL</sequence>
<dbReference type="AlphaFoldDB" id="A0AAE1YEV1"/>